<accession>A0A317P0A4</accession>
<evidence type="ECO:0000313" key="4">
    <source>
        <dbReference type="Proteomes" id="UP000246410"/>
    </source>
</evidence>
<name>A0A317P0A4_9NOCA</name>
<evidence type="ECO:0008006" key="5">
    <source>
        <dbReference type="Google" id="ProtNLM"/>
    </source>
</evidence>
<keyword evidence="1" id="KW-0472">Membrane</keyword>
<keyword evidence="1" id="KW-0812">Transmembrane</keyword>
<gene>
    <name evidence="3" type="ORF">DFR69_101496</name>
</gene>
<keyword evidence="1" id="KW-1133">Transmembrane helix</keyword>
<dbReference type="RefSeq" id="WP_146229181.1">
    <property type="nucleotide sequence ID" value="NZ_JARWOJ010000377.1"/>
</dbReference>
<dbReference type="AlphaFoldDB" id="A0A317P0A4"/>
<sequence>MYKFRSTIAVLACAPLIALGAGVAGAAPAADPAPVPVAPVPVQVEPAVLSPFITIPGALLTCVPLLVTLPILYPVCVV</sequence>
<feature type="signal peptide" evidence="2">
    <location>
        <begin position="1"/>
        <end position="26"/>
    </location>
</feature>
<feature type="transmembrane region" description="Helical" evidence="1">
    <location>
        <begin position="50"/>
        <end position="73"/>
    </location>
</feature>
<comment type="caution">
    <text evidence="3">The sequence shown here is derived from an EMBL/GenBank/DDBJ whole genome shotgun (WGS) entry which is preliminary data.</text>
</comment>
<feature type="chain" id="PRO_5016378035" description="Angiomotin" evidence="2">
    <location>
        <begin position="27"/>
        <end position="78"/>
    </location>
</feature>
<keyword evidence="4" id="KW-1185">Reference proteome</keyword>
<evidence type="ECO:0000256" key="1">
    <source>
        <dbReference type="SAM" id="Phobius"/>
    </source>
</evidence>
<protein>
    <recommendedName>
        <fullName evidence="5">Angiomotin</fullName>
    </recommendedName>
</protein>
<proteinExistence type="predicted"/>
<dbReference type="EMBL" id="QGTL01000001">
    <property type="protein sequence ID" value="PWV81156.1"/>
    <property type="molecule type" value="Genomic_DNA"/>
</dbReference>
<keyword evidence="2" id="KW-0732">Signal</keyword>
<dbReference type="Proteomes" id="UP000246410">
    <property type="component" value="Unassembled WGS sequence"/>
</dbReference>
<organism evidence="3 4">
    <name type="scientific">Nocardia neocaledoniensis</name>
    <dbReference type="NCBI Taxonomy" id="236511"/>
    <lineage>
        <taxon>Bacteria</taxon>
        <taxon>Bacillati</taxon>
        <taxon>Actinomycetota</taxon>
        <taxon>Actinomycetes</taxon>
        <taxon>Mycobacteriales</taxon>
        <taxon>Nocardiaceae</taxon>
        <taxon>Nocardia</taxon>
    </lineage>
</organism>
<reference evidence="3 4" key="1">
    <citation type="submission" date="2018-05" db="EMBL/GenBank/DDBJ databases">
        <title>Genomic Encyclopedia of Type Strains, Phase IV (KMG-IV): sequencing the most valuable type-strain genomes for metagenomic binning, comparative biology and taxonomic classification.</title>
        <authorList>
            <person name="Goeker M."/>
        </authorList>
    </citation>
    <scope>NUCLEOTIDE SEQUENCE [LARGE SCALE GENOMIC DNA]</scope>
    <source>
        <strain evidence="3 4">DSM 44717</strain>
    </source>
</reference>
<evidence type="ECO:0000313" key="3">
    <source>
        <dbReference type="EMBL" id="PWV81156.1"/>
    </source>
</evidence>
<evidence type="ECO:0000256" key="2">
    <source>
        <dbReference type="SAM" id="SignalP"/>
    </source>
</evidence>